<dbReference type="GO" id="GO:0009225">
    <property type="term" value="P:nucleotide-sugar metabolic process"/>
    <property type="evidence" value="ECO:0007669"/>
    <property type="project" value="TreeGrafter"/>
</dbReference>
<dbReference type="PANTHER" id="PTHR12837">
    <property type="entry name" value="POLY ADP-RIBOSE GLYCOHYDROLASE"/>
    <property type="match status" value="1"/>
</dbReference>
<name>A0A1V9YC24_ACHHY</name>
<keyword evidence="9" id="KW-1185">Reference proteome</keyword>
<dbReference type="OrthoDB" id="1937899at2759"/>
<dbReference type="InterPro" id="IPR036420">
    <property type="entry name" value="BRCT_dom_sf"/>
</dbReference>
<feature type="domain" description="PARG catalytic Macro" evidence="6">
    <location>
        <begin position="325"/>
        <end position="519"/>
    </location>
</feature>
<proteinExistence type="inferred from homology"/>
<keyword evidence="3 8" id="KW-0378">Hydrolase</keyword>
<evidence type="ECO:0000313" key="8">
    <source>
        <dbReference type="EMBL" id="OQR83271.1"/>
    </source>
</evidence>
<evidence type="ECO:0000256" key="2">
    <source>
        <dbReference type="ARBA" id="ARBA00012255"/>
    </source>
</evidence>
<dbReference type="AlphaFoldDB" id="A0A1V9YC24"/>
<feature type="active site" evidence="4">
    <location>
        <position position="364"/>
    </location>
</feature>
<dbReference type="SUPFAM" id="SSF52113">
    <property type="entry name" value="BRCT domain"/>
    <property type="match status" value="1"/>
</dbReference>
<dbReference type="GO" id="GO:0005634">
    <property type="term" value="C:nucleus"/>
    <property type="evidence" value="ECO:0007669"/>
    <property type="project" value="TreeGrafter"/>
</dbReference>
<evidence type="ECO:0000256" key="1">
    <source>
        <dbReference type="ARBA" id="ARBA00009545"/>
    </source>
</evidence>
<dbReference type="EC" id="3.2.1.143" evidence="2"/>
<feature type="binding site" evidence="5">
    <location>
        <position position="404"/>
    </location>
    <ligand>
        <name>substrate</name>
    </ligand>
</feature>
<dbReference type="GO" id="GO:0005975">
    <property type="term" value="P:carbohydrate metabolic process"/>
    <property type="evidence" value="ECO:0007669"/>
    <property type="project" value="InterPro"/>
</dbReference>
<evidence type="ECO:0000256" key="4">
    <source>
        <dbReference type="PIRSR" id="PIRSR607724-1"/>
    </source>
</evidence>
<accession>A0A1V9YC24</accession>
<dbReference type="Pfam" id="PF05028">
    <property type="entry name" value="PARG_cat_C"/>
    <property type="match status" value="1"/>
</dbReference>
<organism evidence="8 9">
    <name type="scientific">Achlya hypogyna</name>
    <name type="common">Oomycete</name>
    <name type="synonym">Protoachlya hypogyna</name>
    <dbReference type="NCBI Taxonomy" id="1202772"/>
    <lineage>
        <taxon>Eukaryota</taxon>
        <taxon>Sar</taxon>
        <taxon>Stramenopiles</taxon>
        <taxon>Oomycota</taxon>
        <taxon>Saprolegniomycetes</taxon>
        <taxon>Saprolegniales</taxon>
        <taxon>Achlyaceae</taxon>
        <taxon>Achlya</taxon>
    </lineage>
</organism>
<feature type="active site" evidence="4">
    <location>
        <position position="365"/>
    </location>
</feature>
<comment type="similarity">
    <text evidence="1">Belongs to the poly(ADP-ribose) glycohydrolase family.</text>
</comment>
<feature type="domain" description="PARG helical" evidence="7">
    <location>
        <begin position="189"/>
        <end position="306"/>
    </location>
</feature>
<dbReference type="EMBL" id="JNBR01002249">
    <property type="protein sequence ID" value="OQR83271.1"/>
    <property type="molecule type" value="Genomic_DNA"/>
</dbReference>
<dbReference type="PANTHER" id="PTHR12837:SF0">
    <property type="entry name" value="POLY(ADP-RIBOSE) GLYCOHYDROLASE"/>
    <property type="match status" value="1"/>
</dbReference>
<feature type="binding site" evidence="5">
    <location>
        <position position="349"/>
    </location>
    <ligand>
        <name>substrate</name>
    </ligand>
</feature>
<dbReference type="GO" id="GO:0006282">
    <property type="term" value="P:regulation of DNA repair"/>
    <property type="evidence" value="ECO:0007669"/>
    <property type="project" value="InterPro"/>
</dbReference>
<gene>
    <name evidence="8" type="ORF">ACHHYP_14900</name>
</gene>
<dbReference type="InterPro" id="IPR046372">
    <property type="entry name" value="PARG_cat_C"/>
</dbReference>
<evidence type="ECO:0000259" key="7">
    <source>
        <dbReference type="Pfam" id="PF20811"/>
    </source>
</evidence>
<dbReference type="Gene3D" id="3.40.50.10190">
    <property type="entry name" value="BRCT domain"/>
    <property type="match status" value="1"/>
</dbReference>
<feature type="active site" evidence="4">
    <location>
        <position position="346"/>
    </location>
</feature>
<dbReference type="GO" id="GO:0005737">
    <property type="term" value="C:cytoplasm"/>
    <property type="evidence" value="ECO:0007669"/>
    <property type="project" value="TreeGrafter"/>
</dbReference>
<dbReference type="Pfam" id="PF20811">
    <property type="entry name" value="PARG_cat_N"/>
    <property type="match status" value="1"/>
</dbReference>
<reference evidence="8 9" key="1">
    <citation type="journal article" date="2014" name="Genome Biol. Evol.">
        <title>The secreted proteins of Achlya hypogyna and Thraustotheca clavata identify the ancestral oomycete secretome and reveal gene acquisitions by horizontal gene transfer.</title>
        <authorList>
            <person name="Misner I."/>
            <person name="Blouin N."/>
            <person name="Leonard G."/>
            <person name="Richards T.A."/>
            <person name="Lane C.E."/>
        </authorList>
    </citation>
    <scope>NUCLEOTIDE SEQUENCE [LARGE SCALE GENOMIC DNA]</scope>
    <source>
        <strain evidence="8 9">ATCC 48635</strain>
    </source>
</reference>
<evidence type="ECO:0000256" key="3">
    <source>
        <dbReference type="ARBA" id="ARBA00022801"/>
    </source>
</evidence>
<comment type="caution">
    <text evidence="8">The sequence shown here is derived from an EMBL/GenBank/DDBJ whole genome shotgun (WGS) entry which is preliminary data.</text>
</comment>
<dbReference type="Proteomes" id="UP000243579">
    <property type="component" value="Unassembled WGS sequence"/>
</dbReference>
<sequence length="563" mass="60577">MPILGKRARGANGPRGPLAGSTVATLGLPSDLATAVARTVASLGGEVIDGPGAQTTCSYLLVAYWYSLDRTVHSATVVTLHWLEEVAAARELLPPAQSPYFQPPLPCQQLVYPVEGYVDFWDATHLHLPSSPHSQLGNGIPLWPYIAGLLAQPIPHITALQRTILQIVGDTSSPRCLVPLYKAVQSLPPADQSIFFDTVLPAMQALALELPLLFPASVPLLTTGSNATVVLTKRQAACLLVHGFFCTFPEDVPDTFPHAINFWRLHSGRADHSKVQKLVCLLHYFCRVACVADPSTLARETVSFARVGLDVAALVPSAFATGAPWAPVSVRSTGAIETDEGALQMDFANKFAGGGVLGRGCVQEEIRFVINPECIVSCALTQVLENNECFVIQGAEQYATYCGYGGSFAFDADFVDTTPVDAVTGRRNTVIVGIDATKYAPHTVRHQFRYTDVVREIGKAFVGFAPLPDEAPGTLRPVATGNWGCGVFGGDVELKFMLQWIAASLHGRRMTYYTFGNAVLGDALNTTVEKVAQHLSVQQVYQILKAHGGPRLFEALSQHCPAD</sequence>
<dbReference type="GO" id="GO:0004649">
    <property type="term" value="F:poly(ADP-ribose) glycohydrolase activity"/>
    <property type="evidence" value="ECO:0007669"/>
    <property type="project" value="UniProtKB-EC"/>
</dbReference>
<dbReference type="InterPro" id="IPR048362">
    <property type="entry name" value="PARG_helical"/>
</dbReference>
<evidence type="ECO:0000259" key="6">
    <source>
        <dbReference type="Pfam" id="PF05028"/>
    </source>
</evidence>
<dbReference type="STRING" id="1202772.A0A1V9YC24"/>
<dbReference type="InterPro" id="IPR007724">
    <property type="entry name" value="Poly_GlycHdrlase"/>
</dbReference>
<protein>
    <recommendedName>
        <fullName evidence="2">poly(ADP-ribose) glycohydrolase</fullName>
        <ecNumber evidence="2">3.2.1.143</ecNumber>
    </recommendedName>
</protein>
<dbReference type="GO" id="GO:1990966">
    <property type="term" value="P:ATP generation from poly-ADP-D-ribose"/>
    <property type="evidence" value="ECO:0007669"/>
    <property type="project" value="TreeGrafter"/>
</dbReference>
<evidence type="ECO:0000256" key="5">
    <source>
        <dbReference type="PIRSR" id="PIRSR607724-2"/>
    </source>
</evidence>
<evidence type="ECO:0000313" key="9">
    <source>
        <dbReference type="Proteomes" id="UP000243579"/>
    </source>
</evidence>
<feature type="binding site" evidence="5">
    <location>
        <position position="363"/>
    </location>
    <ligand>
        <name>substrate</name>
    </ligand>
</feature>